<dbReference type="GO" id="GO:0005524">
    <property type="term" value="F:ATP binding"/>
    <property type="evidence" value="ECO:0007669"/>
    <property type="project" value="UniProtKB-UniRule"/>
</dbReference>
<dbReference type="GO" id="GO:0000196">
    <property type="term" value="P:cell integrity MAPK cascade"/>
    <property type="evidence" value="ECO:0007669"/>
    <property type="project" value="UniProtKB-ARBA"/>
</dbReference>
<protein>
    <recommendedName>
        <fullName evidence="10">Protein kinase domain-containing protein</fullName>
    </recommendedName>
</protein>
<dbReference type="PROSITE" id="PS50011">
    <property type="entry name" value="PROTEIN_KINASE_DOM"/>
    <property type="match status" value="1"/>
</dbReference>
<evidence type="ECO:0000256" key="5">
    <source>
        <dbReference type="ARBA" id="ARBA00022777"/>
    </source>
</evidence>
<dbReference type="HOGENOM" id="CLU_000288_63_23_1"/>
<keyword evidence="12" id="KW-1185">Reference proteome</keyword>
<evidence type="ECO:0000256" key="1">
    <source>
        <dbReference type="ARBA" id="ARBA00006529"/>
    </source>
</evidence>
<proteinExistence type="inferred from homology"/>
<evidence type="ECO:0000256" key="6">
    <source>
        <dbReference type="ARBA" id="ARBA00022840"/>
    </source>
</evidence>
<dbReference type="SUPFAM" id="SSF56112">
    <property type="entry name" value="Protein kinase-like (PK-like)"/>
    <property type="match status" value="1"/>
</dbReference>
<evidence type="ECO:0000256" key="7">
    <source>
        <dbReference type="PROSITE-ProRule" id="PRU10141"/>
    </source>
</evidence>
<sequence>MPTPSTVATNLPTSRENSPSPSPAGLTPTSGINRRASFRRDTWAFRPIQEDVLDHLQDFFPDHDLDKPFIDQVQIANEGLPSPAGESLPPPVPQPISREAKFKHRKSIRFVAEERKKVLERVGSAREPSAKAANLGRKKSTKLWGIKVEEVTPGQVKRGVPPTIPESPTGPAPRPAVKWVKGELIGKGTYGRVFLALNVTTGEMMAVKQVEMPQTISDQEDVRQISIVKALESEQQTLEKLDHPNIVQYLGFEKTKEFFSVFLEYVPGGSVGSVLRRHGKFEENIIRSFTGQIIEGLAYLHSNKIIHRDIKADNILVDPSGQCKISDFGISKQKEVYNNAAMTAMQGSLFWMAPEMLHNDKKGYNAKIDIWSLGCVFIEMFAGRRPWEQDDFVSVMFKVGRNKMAPPVPSDVHLSPEAEDFRLKCFTQDPDERPTAEGLKSHPWLDLPPGWIFPSFH</sequence>
<keyword evidence="5" id="KW-0418">Kinase</keyword>
<feature type="compositionally biased region" description="Pro residues" evidence="9">
    <location>
        <begin position="162"/>
        <end position="174"/>
    </location>
</feature>
<dbReference type="Proteomes" id="UP000054248">
    <property type="component" value="Unassembled WGS sequence"/>
</dbReference>
<dbReference type="GO" id="GO:0004709">
    <property type="term" value="F:MAP kinase kinase kinase activity"/>
    <property type="evidence" value="ECO:0007669"/>
    <property type="project" value="UniProtKB-ARBA"/>
</dbReference>
<comment type="similarity">
    <text evidence="1">Belongs to the protein kinase superfamily. STE Ser/Thr protein kinase family. MAP kinase kinase kinase subfamily.</text>
</comment>
<name>A0A0C3QS18_9AGAM</name>
<dbReference type="FunFam" id="1.10.510.10:FF:000182">
    <property type="entry name" value="MAP kinase kinase kinase mkh1"/>
    <property type="match status" value="1"/>
</dbReference>
<dbReference type="InterPro" id="IPR008271">
    <property type="entry name" value="Ser/Thr_kinase_AS"/>
</dbReference>
<feature type="region of interest" description="Disordered" evidence="9">
    <location>
        <begin position="1"/>
        <end position="33"/>
    </location>
</feature>
<gene>
    <name evidence="11" type="ORF">M407DRAFT_67775</name>
</gene>
<dbReference type="PANTHER" id="PTHR48016:SF48">
    <property type="entry name" value="SERINE_THREONINE-PROTEIN KINASE BCK1_SLK1_SSP31"/>
    <property type="match status" value="1"/>
</dbReference>
<dbReference type="EMBL" id="KN822961">
    <property type="protein sequence ID" value="KIO31656.1"/>
    <property type="molecule type" value="Genomic_DNA"/>
</dbReference>
<dbReference type="InterPro" id="IPR050538">
    <property type="entry name" value="MAP_kinase_kinase_kinase"/>
</dbReference>
<feature type="binding site" evidence="7">
    <location>
        <position position="208"/>
    </location>
    <ligand>
        <name>ATP</name>
        <dbReference type="ChEBI" id="CHEBI:30616"/>
    </ligand>
</feature>
<accession>A0A0C3QS18</accession>
<dbReference type="Gene3D" id="1.10.510.10">
    <property type="entry name" value="Transferase(Phosphotransferase) domain 1"/>
    <property type="match status" value="1"/>
</dbReference>
<evidence type="ECO:0000256" key="4">
    <source>
        <dbReference type="ARBA" id="ARBA00022741"/>
    </source>
</evidence>
<dbReference type="PRINTS" id="PR00109">
    <property type="entry name" value="TYRKINASE"/>
</dbReference>
<evidence type="ECO:0000256" key="3">
    <source>
        <dbReference type="ARBA" id="ARBA00022679"/>
    </source>
</evidence>
<evidence type="ECO:0000313" key="11">
    <source>
        <dbReference type="EMBL" id="KIO31656.1"/>
    </source>
</evidence>
<feature type="domain" description="Protein kinase" evidence="10">
    <location>
        <begin position="179"/>
        <end position="445"/>
    </location>
</feature>
<keyword evidence="4 7" id="KW-0547">Nucleotide-binding</keyword>
<dbReference type="Gene3D" id="3.30.200.20">
    <property type="entry name" value="Phosphorylase Kinase, domain 1"/>
    <property type="match status" value="1"/>
</dbReference>
<dbReference type="FunFam" id="3.30.200.20:FF:000387">
    <property type="entry name" value="Serine/threonine-protein kinase STE11"/>
    <property type="match status" value="1"/>
</dbReference>
<dbReference type="InterPro" id="IPR001245">
    <property type="entry name" value="Ser-Thr/Tyr_kinase_cat_dom"/>
</dbReference>
<keyword evidence="6 7" id="KW-0067">ATP-binding</keyword>
<feature type="compositionally biased region" description="Polar residues" evidence="9">
    <location>
        <begin position="1"/>
        <end position="19"/>
    </location>
</feature>
<evidence type="ECO:0000259" key="10">
    <source>
        <dbReference type="PROSITE" id="PS50011"/>
    </source>
</evidence>
<evidence type="ECO:0000313" key="12">
    <source>
        <dbReference type="Proteomes" id="UP000054248"/>
    </source>
</evidence>
<evidence type="ECO:0000256" key="9">
    <source>
        <dbReference type="SAM" id="MobiDB-lite"/>
    </source>
</evidence>
<reference evidence="11 12" key="1">
    <citation type="submission" date="2014-04" db="EMBL/GenBank/DDBJ databases">
        <authorList>
            <consortium name="DOE Joint Genome Institute"/>
            <person name="Kuo A."/>
            <person name="Girlanda M."/>
            <person name="Perotto S."/>
            <person name="Kohler A."/>
            <person name="Nagy L.G."/>
            <person name="Floudas D."/>
            <person name="Copeland A."/>
            <person name="Barry K.W."/>
            <person name="Cichocki N."/>
            <person name="Veneault-Fourrey C."/>
            <person name="LaButti K."/>
            <person name="Lindquist E.A."/>
            <person name="Lipzen A."/>
            <person name="Lundell T."/>
            <person name="Morin E."/>
            <person name="Murat C."/>
            <person name="Sun H."/>
            <person name="Tunlid A."/>
            <person name="Henrissat B."/>
            <person name="Grigoriev I.V."/>
            <person name="Hibbett D.S."/>
            <person name="Martin F."/>
            <person name="Nordberg H.P."/>
            <person name="Cantor M.N."/>
            <person name="Hua S.X."/>
        </authorList>
    </citation>
    <scope>NUCLEOTIDE SEQUENCE [LARGE SCALE GENOMIC DNA]</scope>
    <source>
        <strain evidence="11 12">MUT 4182</strain>
    </source>
</reference>
<reference evidence="12" key="2">
    <citation type="submission" date="2015-01" db="EMBL/GenBank/DDBJ databases">
        <title>Evolutionary Origins and Diversification of the Mycorrhizal Mutualists.</title>
        <authorList>
            <consortium name="DOE Joint Genome Institute"/>
            <consortium name="Mycorrhizal Genomics Consortium"/>
            <person name="Kohler A."/>
            <person name="Kuo A."/>
            <person name="Nagy L.G."/>
            <person name="Floudas D."/>
            <person name="Copeland A."/>
            <person name="Barry K.W."/>
            <person name="Cichocki N."/>
            <person name="Veneault-Fourrey C."/>
            <person name="LaButti K."/>
            <person name="Lindquist E.A."/>
            <person name="Lipzen A."/>
            <person name="Lundell T."/>
            <person name="Morin E."/>
            <person name="Murat C."/>
            <person name="Riley R."/>
            <person name="Ohm R."/>
            <person name="Sun H."/>
            <person name="Tunlid A."/>
            <person name="Henrissat B."/>
            <person name="Grigoriev I.V."/>
            <person name="Hibbett D.S."/>
            <person name="Martin F."/>
        </authorList>
    </citation>
    <scope>NUCLEOTIDE SEQUENCE [LARGE SCALE GENOMIC DNA]</scope>
    <source>
        <strain evidence="12">MUT 4182</strain>
    </source>
</reference>
<evidence type="ECO:0000256" key="8">
    <source>
        <dbReference type="RuleBase" id="RU000304"/>
    </source>
</evidence>
<organism evidence="11 12">
    <name type="scientific">Tulasnella calospora MUT 4182</name>
    <dbReference type="NCBI Taxonomy" id="1051891"/>
    <lineage>
        <taxon>Eukaryota</taxon>
        <taxon>Fungi</taxon>
        <taxon>Dikarya</taxon>
        <taxon>Basidiomycota</taxon>
        <taxon>Agaricomycotina</taxon>
        <taxon>Agaricomycetes</taxon>
        <taxon>Cantharellales</taxon>
        <taxon>Tulasnellaceae</taxon>
        <taxon>Tulasnella</taxon>
    </lineage>
</organism>
<dbReference type="InterPro" id="IPR000719">
    <property type="entry name" value="Prot_kinase_dom"/>
</dbReference>
<dbReference type="AlphaFoldDB" id="A0A0C3QS18"/>
<evidence type="ECO:0000256" key="2">
    <source>
        <dbReference type="ARBA" id="ARBA00022527"/>
    </source>
</evidence>
<dbReference type="InterPro" id="IPR017441">
    <property type="entry name" value="Protein_kinase_ATP_BS"/>
</dbReference>
<dbReference type="PANTHER" id="PTHR48016">
    <property type="entry name" value="MAP KINASE KINASE KINASE SSK2-RELATED-RELATED"/>
    <property type="match status" value="1"/>
</dbReference>
<dbReference type="PROSITE" id="PS00107">
    <property type="entry name" value="PROTEIN_KINASE_ATP"/>
    <property type="match status" value="1"/>
</dbReference>
<keyword evidence="3" id="KW-0808">Transferase</keyword>
<keyword evidence="2 8" id="KW-0723">Serine/threonine-protein kinase</keyword>
<dbReference type="STRING" id="1051891.A0A0C3QS18"/>
<dbReference type="SMART" id="SM00220">
    <property type="entry name" value="S_TKc"/>
    <property type="match status" value="1"/>
</dbReference>
<dbReference type="PROSITE" id="PS00108">
    <property type="entry name" value="PROTEIN_KINASE_ST"/>
    <property type="match status" value="1"/>
</dbReference>
<feature type="region of interest" description="Disordered" evidence="9">
    <location>
        <begin position="154"/>
        <end position="175"/>
    </location>
</feature>
<dbReference type="Pfam" id="PF00069">
    <property type="entry name" value="Pkinase"/>
    <property type="match status" value="1"/>
</dbReference>
<dbReference type="OrthoDB" id="266718at2759"/>
<dbReference type="InterPro" id="IPR011009">
    <property type="entry name" value="Kinase-like_dom_sf"/>
</dbReference>